<evidence type="ECO:0000256" key="2">
    <source>
        <dbReference type="ARBA" id="ARBA00023315"/>
    </source>
</evidence>
<name>A0A9X2AMM0_9BURK</name>
<evidence type="ECO:0000313" key="5">
    <source>
        <dbReference type="Proteomes" id="UP001139447"/>
    </source>
</evidence>
<dbReference type="AlphaFoldDB" id="A0A9X2AMM0"/>
<dbReference type="PANTHER" id="PTHR43877">
    <property type="entry name" value="AMINOALKYLPHOSPHONATE N-ACETYLTRANSFERASE-RELATED-RELATED"/>
    <property type="match status" value="1"/>
</dbReference>
<evidence type="ECO:0000313" key="4">
    <source>
        <dbReference type="EMBL" id="MCJ0763504.1"/>
    </source>
</evidence>
<dbReference type="SUPFAM" id="SSF55729">
    <property type="entry name" value="Acyl-CoA N-acyltransferases (Nat)"/>
    <property type="match status" value="1"/>
</dbReference>
<keyword evidence="1" id="KW-0808">Transferase</keyword>
<dbReference type="PROSITE" id="PS51186">
    <property type="entry name" value="GNAT"/>
    <property type="match status" value="1"/>
</dbReference>
<dbReference type="CDD" id="cd04301">
    <property type="entry name" value="NAT_SF"/>
    <property type="match status" value="1"/>
</dbReference>
<feature type="domain" description="N-acetyltransferase" evidence="3">
    <location>
        <begin position="4"/>
        <end position="147"/>
    </location>
</feature>
<dbReference type="Gene3D" id="3.40.630.30">
    <property type="match status" value="1"/>
</dbReference>
<proteinExistence type="predicted"/>
<dbReference type="Pfam" id="PF00583">
    <property type="entry name" value="Acetyltransf_1"/>
    <property type="match status" value="1"/>
</dbReference>
<dbReference type="RefSeq" id="WP_243306094.1">
    <property type="nucleotide sequence ID" value="NZ_JALGBI010000001.1"/>
</dbReference>
<dbReference type="Proteomes" id="UP001139447">
    <property type="component" value="Unassembled WGS sequence"/>
</dbReference>
<dbReference type="GO" id="GO:0016747">
    <property type="term" value="F:acyltransferase activity, transferring groups other than amino-acyl groups"/>
    <property type="evidence" value="ECO:0007669"/>
    <property type="project" value="InterPro"/>
</dbReference>
<gene>
    <name evidence="4" type="ORF">MMF98_09805</name>
</gene>
<organism evidence="4 5">
    <name type="scientific">Variovorax terrae</name>
    <dbReference type="NCBI Taxonomy" id="2923278"/>
    <lineage>
        <taxon>Bacteria</taxon>
        <taxon>Pseudomonadati</taxon>
        <taxon>Pseudomonadota</taxon>
        <taxon>Betaproteobacteria</taxon>
        <taxon>Burkholderiales</taxon>
        <taxon>Comamonadaceae</taxon>
        <taxon>Variovorax</taxon>
    </lineage>
</organism>
<dbReference type="InterPro" id="IPR016181">
    <property type="entry name" value="Acyl_CoA_acyltransferase"/>
</dbReference>
<keyword evidence="2" id="KW-0012">Acyltransferase</keyword>
<protein>
    <submittedName>
        <fullName evidence="4">N-acetyltransferase</fullName>
    </submittedName>
</protein>
<evidence type="ECO:0000256" key="1">
    <source>
        <dbReference type="ARBA" id="ARBA00022679"/>
    </source>
</evidence>
<accession>A0A9X2AMM0</accession>
<comment type="caution">
    <text evidence="4">The sequence shown here is derived from an EMBL/GenBank/DDBJ whole genome shotgun (WGS) entry which is preliminary data.</text>
</comment>
<dbReference type="InterPro" id="IPR050832">
    <property type="entry name" value="Bact_Acetyltransf"/>
</dbReference>
<dbReference type="PANTHER" id="PTHR43877:SF1">
    <property type="entry name" value="ACETYLTRANSFERASE"/>
    <property type="match status" value="1"/>
</dbReference>
<reference evidence="4" key="1">
    <citation type="submission" date="2022-03" db="EMBL/GenBank/DDBJ databases">
        <authorList>
            <person name="Woo C.Y."/>
        </authorList>
    </citation>
    <scope>NUCLEOTIDE SEQUENCE</scope>
    <source>
        <strain evidence="4">CYS-02</strain>
    </source>
</reference>
<evidence type="ECO:0000259" key="3">
    <source>
        <dbReference type="PROSITE" id="PS51186"/>
    </source>
</evidence>
<dbReference type="InterPro" id="IPR000182">
    <property type="entry name" value="GNAT_dom"/>
</dbReference>
<keyword evidence="5" id="KW-1185">Reference proteome</keyword>
<dbReference type="EMBL" id="JALGBI010000001">
    <property type="protein sequence ID" value="MCJ0763504.1"/>
    <property type="molecule type" value="Genomic_DNA"/>
</dbReference>
<sequence length="169" mass="17951">MNKTSIRSEQPADTEAITRVTELAFQSAPHSSQTEHFIVLALRRAGALSVSLVAEKGGQVVGHAAFSPVQISDGSPDWYGLGPVSVLPEHQHQGIGRALIHEGLAALRALGVAGCVVLGEPGYYGRFGFKHRPDCVLEGVPPEYFQVLAFGPHVAAGRVSYHEAFNAKG</sequence>